<dbReference type="Gene3D" id="3.40.50.150">
    <property type="entry name" value="Vaccinia Virus protein VP39"/>
    <property type="match status" value="1"/>
</dbReference>
<dbReference type="CDD" id="cd02440">
    <property type="entry name" value="AdoMet_MTases"/>
    <property type="match status" value="1"/>
</dbReference>
<dbReference type="GO" id="GO:0032259">
    <property type="term" value="P:methylation"/>
    <property type="evidence" value="ECO:0007669"/>
    <property type="project" value="UniProtKB-KW"/>
</dbReference>
<organism evidence="2 3">
    <name type="scientific">Chrysochromulina tobinii</name>
    <dbReference type="NCBI Taxonomy" id="1460289"/>
    <lineage>
        <taxon>Eukaryota</taxon>
        <taxon>Haptista</taxon>
        <taxon>Haptophyta</taxon>
        <taxon>Prymnesiophyceae</taxon>
        <taxon>Prymnesiales</taxon>
        <taxon>Chrysochromulinaceae</taxon>
        <taxon>Chrysochromulina</taxon>
    </lineage>
</organism>
<dbReference type="AlphaFoldDB" id="A0A0M0JH45"/>
<dbReference type="InterPro" id="IPR029063">
    <property type="entry name" value="SAM-dependent_MTases_sf"/>
</dbReference>
<feature type="domain" description="Methyltransferase type 11" evidence="1">
    <location>
        <begin position="81"/>
        <end position="182"/>
    </location>
</feature>
<evidence type="ECO:0000313" key="3">
    <source>
        <dbReference type="Proteomes" id="UP000037460"/>
    </source>
</evidence>
<comment type="caution">
    <text evidence="2">The sequence shown here is derived from an EMBL/GenBank/DDBJ whole genome shotgun (WGS) entry which is preliminary data.</text>
</comment>
<gene>
    <name evidence="2" type="ORF">Ctob_004577</name>
</gene>
<accession>A0A0M0JH45</accession>
<keyword evidence="2" id="KW-0808">Transferase</keyword>
<dbReference type="PANTHER" id="PTHR44067:SF7">
    <property type="entry name" value="METHYLTRANSFERASE TYPE 11 DOMAIN-CONTAINING PROTEIN"/>
    <property type="match status" value="1"/>
</dbReference>
<proteinExistence type="predicted"/>
<dbReference type="Proteomes" id="UP000037460">
    <property type="component" value="Unassembled WGS sequence"/>
</dbReference>
<dbReference type="InterPro" id="IPR053223">
    <property type="entry name" value="Prob_Methyltransferase"/>
</dbReference>
<evidence type="ECO:0000259" key="1">
    <source>
        <dbReference type="Pfam" id="PF08241"/>
    </source>
</evidence>
<dbReference type="SUPFAM" id="SSF53335">
    <property type="entry name" value="S-adenosyl-L-methionine-dependent methyltransferases"/>
    <property type="match status" value="1"/>
</dbReference>
<evidence type="ECO:0000313" key="2">
    <source>
        <dbReference type="EMBL" id="KOO25657.1"/>
    </source>
</evidence>
<dbReference type="PANTHER" id="PTHR44067">
    <property type="entry name" value="S-ADENOSYL-L-METHIONINE-DEPENDENT METHYLTRANSFERASE SUPERFAMILY PROTEIN-RELATED"/>
    <property type="match status" value="1"/>
</dbReference>
<dbReference type="InterPro" id="IPR013216">
    <property type="entry name" value="Methyltransf_11"/>
</dbReference>
<dbReference type="OrthoDB" id="2013972at2759"/>
<keyword evidence="2" id="KW-0489">Methyltransferase</keyword>
<dbReference type="GO" id="GO:0008757">
    <property type="term" value="F:S-adenosylmethionine-dependent methyltransferase activity"/>
    <property type="evidence" value="ECO:0007669"/>
    <property type="project" value="InterPro"/>
</dbReference>
<protein>
    <submittedName>
        <fullName evidence="2">Putative methyltransferase pmt28-like protein</fullName>
    </submittedName>
</protein>
<dbReference type="Pfam" id="PF08241">
    <property type="entry name" value="Methyltransf_11"/>
    <property type="match status" value="1"/>
</dbReference>
<sequence>MFRDDAVCKFSDAVCKFSDAVCKFSDAVCKFSDAVCKFSDPVCKYFTKQSLLWNKDYWPGAGPYEDIPDHVFDRPDVRLVLDIGAGNGNLAVNLFRRYGDRIITVSTTLIVAAETVPTLPPPFMQVIAARGFPTVALDIFSFFPFGESTFDVIHTSWVYTSGFTRHAIMEMYRVLRPGGYLIHTVWDKMASTRGTLLLESLAAKMNWKLLAHYETFSGRNVTQAKLRGDKVPYDTYKTIYQMPSYKYSKK</sequence>
<keyword evidence="3" id="KW-1185">Reference proteome</keyword>
<dbReference type="EMBL" id="JWZX01002947">
    <property type="protein sequence ID" value="KOO25657.1"/>
    <property type="molecule type" value="Genomic_DNA"/>
</dbReference>
<reference evidence="3" key="1">
    <citation type="journal article" date="2015" name="PLoS Genet.">
        <title>Genome Sequence and Transcriptome Analyses of Chrysochromulina tobin: Metabolic Tools for Enhanced Algal Fitness in the Prominent Order Prymnesiales (Haptophyceae).</title>
        <authorList>
            <person name="Hovde B.T."/>
            <person name="Deodato C.R."/>
            <person name="Hunsperger H.M."/>
            <person name="Ryken S.A."/>
            <person name="Yost W."/>
            <person name="Jha R.K."/>
            <person name="Patterson J."/>
            <person name="Monnat R.J. Jr."/>
            <person name="Barlow S.B."/>
            <person name="Starkenburg S.R."/>
            <person name="Cattolico R.A."/>
        </authorList>
    </citation>
    <scope>NUCLEOTIDE SEQUENCE</scope>
    <source>
        <strain evidence="3">CCMP291</strain>
    </source>
</reference>
<name>A0A0M0JH45_9EUKA</name>